<feature type="compositionally biased region" description="Basic residues" evidence="1">
    <location>
        <begin position="39"/>
        <end position="51"/>
    </location>
</feature>
<protein>
    <submittedName>
        <fullName evidence="3">Uncharacterized protein</fullName>
    </submittedName>
</protein>
<keyword evidence="2" id="KW-0472">Membrane</keyword>
<gene>
    <name evidence="3" type="ORF">E2562_007880</name>
</gene>
<keyword evidence="2" id="KW-1133">Transmembrane helix</keyword>
<evidence type="ECO:0000313" key="4">
    <source>
        <dbReference type="Proteomes" id="UP000479710"/>
    </source>
</evidence>
<dbReference type="EMBL" id="SPHZ02000001">
    <property type="protein sequence ID" value="KAF0932084.1"/>
    <property type="molecule type" value="Genomic_DNA"/>
</dbReference>
<dbReference type="OrthoDB" id="1709134at2759"/>
<reference evidence="3 4" key="1">
    <citation type="submission" date="2019-11" db="EMBL/GenBank/DDBJ databases">
        <title>Whole genome sequence of Oryza granulata.</title>
        <authorList>
            <person name="Li W."/>
        </authorList>
    </citation>
    <scope>NUCLEOTIDE SEQUENCE [LARGE SCALE GENOMIC DNA]</scope>
    <source>
        <strain evidence="4">cv. Menghai</strain>
        <tissue evidence="3">Leaf</tissue>
    </source>
</reference>
<evidence type="ECO:0000313" key="3">
    <source>
        <dbReference type="EMBL" id="KAF0932084.1"/>
    </source>
</evidence>
<keyword evidence="2" id="KW-0812">Transmembrane</keyword>
<name>A0A6G1F5E0_9ORYZ</name>
<organism evidence="3 4">
    <name type="scientific">Oryza meyeriana var. granulata</name>
    <dbReference type="NCBI Taxonomy" id="110450"/>
    <lineage>
        <taxon>Eukaryota</taxon>
        <taxon>Viridiplantae</taxon>
        <taxon>Streptophyta</taxon>
        <taxon>Embryophyta</taxon>
        <taxon>Tracheophyta</taxon>
        <taxon>Spermatophyta</taxon>
        <taxon>Magnoliopsida</taxon>
        <taxon>Liliopsida</taxon>
        <taxon>Poales</taxon>
        <taxon>Poaceae</taxon>
        <taxon>BOP clade</taxon>
        <taxon>Oryzoideae</taxon>
        <taxon>Oryzeae</taxon>
        <taxon>Oryzinae</taxon>
        <taxon>Oryza</taxon>
        <taxon>Oryza meyeriana</taxon>
    </lineage>
</organism>
<accession>A0A6G1F5E0</accession>
<evidence type="ECO:0000256" key="2">
    <source>
        <dbReference type="SAM" id="Phobius"/>
    </source>
</evidence>
<dbReference type="AlphaFoldDB" id="A0A6G1F5E0"/>
<feature type="transmembrane region" description="Helical" evidence="2">
    <location>
        <begin position="12"/>
        <end position="38"/>
    </location>
</feature>
<comment type="caution">
    <text evidence="3">The sequence shown here is derived from an EMBL/GenBank/DDBJ whole genome shotgun (WGS) entry which is preliminary data.</text>
</comment>
<proteinExistence type="predicted"/>
<evidence type="ECO:0000256" key="1">
    <source>
        <dbReference type="SAM" id="MobiDB-lite"/>
    </source>
</evidence>
<feature type="region of interest" description="Disordered" evidence="1">
    <location>
        <begin position="199"/>
        <end position="226"/>
    </location>
</feature>
<sequence length="226" mass="24482">MALGASATPRVTMSFTVVLTVALSVVVGVGGSSFSTAVRGKHGGGARRGTRRDKTGGAGAQQHHRSGEEGSDVGSTNWLRFYGEAEYFLFSRASAATRRCSTARSSTSMMSVHECRSCVEMERRFKVYVYEEGEPPILYEGSCKNIYTIEGRFIEQLKLMAPPSPPDAGDNVRTWDPMRAHTFFLLFSVSQMMKFVRTTPRSVPSSPTTSASSLAATPSGTALPKF</sequence>
<feature type="region of interest" description="Disordered" evidence="1">
    <location>
        <begin position="38"/>
        <end position="73"/>
    </location>
</feature>
<dbReference type="Proteomes" id="UP000479710">
    <property type="component" value="Unassembled WGS sequence"/>
</dbReference>
<keyword evidence="4" id="KW-1185">Reference proteome</keyword>